<dbReference type="Proteomes" id="UP000178946">
    <property type="component" value="Unassembled WGS sequence"/>
</dbReference>
<dbReference type="STRING" id="1802557.A3A20_01640"/>
<evidence type="ECO:0008006" key="4">
    <source>
        <dbReference type="Google" id="ProtNLM"/>
    </source>
</evidence>
<evidence type="ECO:0000313" key="3">
    <source>
        <dbReference type="Proteomes" id="UP000178946"/>
    </source>
</evidence>
<keyword evidence="1" id="KW-0812">Transmembrane</keyword>
<evidence type="ECO:0000256" key="1">
    <source>
        <dbReference type="SAM" id="Phobius"/>
    </source>
</evidence>
<dbReference type="InterPro" id="IPR045584">
    <property type="entry name" value="Pilin-like"/>
</dbReference>
<dbReference type="AlphaFoldDB" id="A0A1F8DT34"/>
<name>A0A1F8DT34_9BACT</name>
<dbReference type="SUPFAM" id="SSF54523">
    <property type="entry name" value="Pili subunits"/>
    <property type="match status" value="1"/>
</dbReference>
<evidence type="ECO:0000313" key="2">
    <source>
        <dbReference type="EMBL" id="OGM91622.1"/>
    </source>
</evidence>
<proteinExistence type="predicted"/>
<accession>A0A1F8DT34</accession>
<sequence length="142" mass="15728">MARGFTIMEIIITVGILFILLASGFFISSGFYRSYALTSERDSFVSILRKARFSAMNNVLESPHGVFVNDSSYVIFAGQSYASRDVQFDEIISRFVFINVSGLTEVVFWPLSANSSSSGIVTLSDGARETIIEINEEGRIGW</sequence>
<comment type="caution">
    <text evidence="2">The sequence shown here is derived from an EMBL/GenBank/DDBJ whole genome shotgun (WGS) entry which is preliminary data.</text>
</comment>
<organism evidence="2 3">
    <name type="scientific">Candidatus Wolfebacteria bacterium RIFCSPLOWO2_01_FULL_45_19</name>
    <dbReference type="NCBI Taxonomy" id="1802557"/>
    <lineage>
        <taxon>Bacteria</taxon>
        <taxon>Candidatus Wolfeibacteriota</taxon>
    </lineage>
</organism>
<protein>
    <recommendedName>
        <fullName evidence="4">General secretion pathway GspH domain-containing protein</fullName>
    </recommendedName>
</protein>
<feature type="transmembrane region" description="Helical" evidence="1">
    <location>
        <begin position="6"/>
        <end position="27"/>
    </location>
</feature>
<keyword evidence="1" id="KW-1133">Transmembrane helix</keyword>
<reference evidence="2 3" key="1">
    <citation type="journal article" date="2016" name="Nat. Commun.">
        <title>Thousands of microbial genomes shed light on interconnected biogeochemical processes in an aquifer system.</title>
        <authorList>
            <person name="Anantharaman K."/>
            <person name="Brown C.T."/>
            <person name="Hug L.A."/>
            <person name="Sharon I."/>
            <person name="Castelle C.J."/>
            <person name="Probst A.J."/>
            <person name="Thomas B.C."/>
            <person name="Singh A."/>
            <person name="Wilkins M.J."/>
            <person name="Karaoz U."/>
            <person name="Brodie E.L."/>
            <person name="Williams K.H."/>
            <person name="Hubbard S.S."/>
            <person name="Banfield J.F."/>
        </authorList>
    </citation>
    <scope>NUCLEOTIDE SEQUENCE [LARGE SCALE GENOMIC DNA]</scope>
</reference>
<gene>
    <name evidence="2" type="ORF">A3A20_01640</name>
</gene>
<dbReference type="EMBL" id="MGIR01000001">
    <property type="protein sequence ID" value="OGM91622.1"/>
    <property type="molecule type" value="Genomic_DNA"/>
</dbReference>
<keyword evidence="1" id="KW-0472">Membrane</keyword>